<dbReference type="CDD" id="cd07067">
    <property type="entry name" value="HP_PGM_like"/>
    <property type="match status" value="1"/>
</dbReference>
<dbReference type="InterPro" id="IPR029033">
    <property type="entry name" value="His_PPase_superfam"/>
</dbReference>
<proteinExistence type="predicted"/>
<reference evidence="1 2" key="1">
    <citation type="submission" date="2021-01" db="EMBL/GenBank/DDBJ databases">
        <title>Biogeographic distribution of Paracoccus.</title>
        <authorList>
            <person name="Hollensteiner J."/>
            <person name="Leineberger J."/>
            <person name="Brinkhoff T."/>
            <person name="Daniel R."/>
        </authorList>
    </citation>
    <scope>NUCLEOTIDE SEQUENCE [LARGE SCALE GENOMIC DNA]</scope>
    <source>
        <strain evidence="1 2">LMG25392</strain>
    </source>
</reference>
<dbReference type="PANTHER" id="PTHR47623">
    <property type="entry name" value="OS09G0287300 PROTEIN"/>
    <property type="match status" value="1"/>
</dbReference>
<evidence type="ECO:0000313" key="1">
    <source>
        <dbReference type="EMBL" id="WCR12248.1"/>
    </source>
</evidence>
<dbReference type="PANTHER" id="PTHR47623:SF1">
    <property type="entry name" value="OS09G0287300 PROTEIN"/>
    <property type="match status" value="1"/>
</dbReference>
<dbReference type="SMART" id="SM00855">
    <property type="entry name" value="PGAM"/>
    <property type="match status" value="1"/>
</dbReference>
<dbReference type="Gene3D" id="3.40.50.1240">
    <property type="entry name" value="Phosphoglycerate mutase-like"/>
    <property type="match status" value="1"/>
</dbReference>
<sequence>MTPPGHRRLILTRHAKSAWDDPAVSDHDRPLNDRGRRSALALGDWMVSRGYEPEEVLCSSARRTQETWEVVASAALEVRPLIRHEPGLYHASAGKMLTILRTATHPTVMMLGHNPGISEFAAMLPAQPPLSPDFRRYPTAATLVVDFQIDNWSEVEPGAGSVMDFVRLDGRD</sequence>
<gene>
    <name evidence="1" type="ORF">JHW45_07975</name>
</gene>
<dbReference type="Proteomes" id="UP001218412">
    <property type="component" value="Chromosome"/>
</dbReference>
<dbReference type="EMBL" id="CP067134">
    <property type="protein sequence ID" value="WCR12248.1"/>
    <property type="molecule type" value="Genomic_DNA"/>
</dbReference>
<dbReference type="SUPFAM" id="SSF53254">
    <property type="entry name" value="Phosphoglycerate mutase-like"/>
    <property type="match status" value="1"/>
</dbReference>
<dbReference type="InterPro" id="IPR013078">
    <property type="entry name" value="His_Pase_superF_clade-1"/>
</dbReference>
<evidence type="ECO:0000313" key="2">
    <source>
        <dbReference type="Proteomes" id="UP001218412"/>
    </source>
</evidence>
<accession>A0ABY7T0P3</accession>
<organism evidence="1 2">
    <name type="scientific">Paracoccus stylophorae</name>
    <dbReference type="NCBI Taxonomy" id="659350"/>
    <lineage>
        <taxon>Bacteria</taxon>
        <taxon>Pseudomonadati</taxon>
        <taxon>Pseudomonadota</taxon>
        <taxon>Alphaproteobacteria</taxon>
        <taxon>Rhodobacterales</taxon>
        <taxon>Paracoccaceae</taxon>
        <taxon>Paracoccus</taxon>
    </lineage>
</organism>
<dbReference type="RefSeq" id="WP_272860355.1">
    <property type="nucleotide sequence ID" value="NZ_CP067134.1"/>
</dbReference>
<dbReference type="Pfam" id="PF00300">
    <property type="entry name" value="His_Phos_1"/>
    <property type="match status" value="1"/>
</dbReference>
<name>A0ABY7T0P3_9RHOB</name>
<keyword evidence="2" id="KW-1185">Reference proteome</keyword>
<protein>
    <submittedName>
        <fullName evidence="1">Histidine phosphatase family protein</fullName>
    </submittedName>
</protein>